<dbReference type="PANTHER" id="PTHR33180">
    <property type="entry name" value="PHOTOSYSTEM II CP43 REACTION CENTER PROTEIN"/>
    <property type="match status" value="1"/>
</dbReference>
<dbReference type="EnsemblPlants" id="PGSC0003DMT400092872">
    <property type="protein sequence ID" value="PGSC0003DMT400092872"/>
    <property type="gene ID" value="PGSC0003DMG400042443"/>
</dbReference>
<name>M1DQR1_SOLTU</name>
<dbReference type="Proteomes" id="UP000011115">
    <property type="component" value="Unassembled WGS sequence"/>
</dbReference>
<sequence>MLAPPLRGPQHGSMRISKADGLRTIIEEKGFSIDGVIGRYPEVMECLKHHKFQIFTRHRGSYIPRWVREIYDAYSALVPQRKRLVSSFKAVDYVVVRGRKVACDSESINTALGMSYKINDYCQHLIRTQKLDAMKKWLAPCHDPGAPPSRNKAYSTPKGSYTRHIVIHCIQ</sequence>
<dbReference type="Gramene" id="PGSC0003DMT400092872">
    <property type="protein sequence ID" value="PGSC0003DMT400092872"/>
    <property type="gene ID" value="PGSC0003DMG400042443"/>
</dbReference>
<evidence type="ECO:0000313" key="2">
    <source>
        <dbReference type="EnsemblPlants" id="PGSC0003DMT400092872"/>
    </source>
</evidence>
<reference evidence="3" key="1">
    <citation type="journal article" date="2011" name="Nature">
        <title>Genome sequence and analysis of the tuber crop potato.</title>
        <authorList>
            <consortium name="The Potato Genome Sequencing Consortium"/>
        </authorList>
    </citation>
    <scope>NUCLEOTIDE SEQUENCE [LARGE SCALE GENOMIC DNA]</scope>
    <source>
        <strain evidence="3">cv. DM1-3 516 R44</strain>
    </source>
</reference>
<dbReference type="HOGENOM" id="CLU_029307_4_0_1"/>
<dbReference type="GO" id="GO:0009579">
    <property type="term" value="C:thylakoid"/>
    <property type="evidence" value="ECO:0000318"/>
    <property type="project" value="GO_Central"/>
</dbReference>
<evidence type="ECO:0000313" key="3">
    <source>
        <dbReference type="Proteomes" id="UP000011115"/>
    </source>
</evidence>
<dbReference type="InParanoid" id="M1DQR1"/>
<protein>
    <recommendedName>
        <fullName evidence="1">Putative plant transposon protein domain-containing protein</fullName>
    </recommendedName>
</protein>
<proteinExistence type="predicted"/>
<dbReference type="PaxDb" id="4113-PGSC0003DMT400092872"/>
<keyword evidence="3" id="KW-1185">Reference proteome</keyword>
<accession>M1DQR1</accession>
<feature type="domain" description="Putative plant transposon protein" evidence="1">
    <location>
        <begin position="48"/>
        <end position="169"/>
    </location>
</feature>
<dbReference type="InterPro" id="IPR046796">
    <property type="entry name" value="Transposase_32_dom"/>
</dbReference>
<reference evidence="2" key="2">
    <citation type="submission" date="2015-06" db="UniProtKB">
        <authorList>
            <consortium name="EnsemblPlants"/>
        </authorList>
    </citation>
    <scope>IDENTIFICATION</scope>
    <source>
        <strain evidence="2">DM1-3 516 R44</strain>
    </source>
</reference>
<dbReference type="GO" id="GO:0009523">
    <property type="term" value="C:photosystem II"/>
    <property type="evidence" value="ECO:0000318"/>
    <property type="project" value="GO_Central"/>
</dbReference>
<dbReference type="PANTHER" id="PTHR33180:SF31">
    <property type="entry name" value="POLYPROTEIN PROTEIN"/>
    <property type="match status" value="1"/>
</dbReference>
<organism evidence="2 3">
    <name type="scientific">Solanum tuberosum</name>
    <name type="common">Potato</name>
    <dbReference type="NCBI Taxonomy" id="4113"/>
    <lineage>
        <taxon>Eukaryota</taxon>
        <taxon>Viridiplantae</taxon>
        <taxon>Streptophyta</taxon>
        <taxon>Embryophyta</taxon>
        <taxon>Tracheophyta</taxon>
        <taxon>Spermatophyta</taxon>
        <taxon>Magnoliopsida</taxon>
        <taxon>eudicotyledons</taxon>
        <taxon>Gunneridae</taxon>
        <taxon>Pentapetalae</taxon>
        <taxon>asterids</taxon>
        <taxon>lamiids</taxon>
        <taxon>Solanales</taxon>
        <taxon>Solanaceae</taxon>
        <taxon>Solanoideae</taxon>
        <taxon>Solaneae</taxon>
        <taxon>Solanum</taxon>
    </lineage>
</organism>
<evidence type="ECO:0000259" key="1">
    <source>
        <dbReference type="Pfam" id="PF20167"/>
    </source>
</evidence>
<dbReference type="Pfam" id="PF20167">
    <property type="entry name" value="Transposase_32"/>
    <property type="match status" value="1"/>
</dbReference>
<dbReference type="AlphaFoldDB" id="M1DQR1"/>